<evidence type="ECO:0000313" key="2">
    <source>
        <dbReference type="EMBL" id="GAI03646.1"/>
    </source>
</evidence>
<feature type="coiled-coil region" evidence="1">
    <location>
        <begin position="21"/>
        <end position="48"/>
    </location>
</feature>
<dbReference type="AlphaFoldDB" id="X1LCS2"/>
<sequence>MFNFFKKNNKTVLVDLEKAEKEGLITREEFLELKIKRTQRELDDLKESKKGRKK</sequence>
<dbReference type="EMBL" id="BARV01009737">
    <property type="protein sequence ID" value="GAI03646.1"/>
    <property type="molecule type" value="Genomic_DNA"/>
</dbReference>
<evidence type="ECO:0000256" key="1">
    <source>
        <dbReference type="SAM" id="Coils"/>
    </source>
</evidence>
<comment type="caution">
    <text evidence="2">The sequence shown here is derived from an EMBL/GenBank/DDBJ whole genome shotgun (WGS) entry which is preliminary data.</text>
</comment>
<reference evidence="2" key="1">
    <citation type="journal article" date="2014" name="Front. Microbiol.">
        <title>High frequency of phylogenetically diverse reductive dehalogenase-homologous genes in deep subseafloor sedimentary metagenomes.</title>
        <authorList>
            <person name="Kawai M."/>
            <person name="Futagami T."/>
            <person name="Toyoda A."/>
            <person name="Takaki Y."/>
            <person name="Nishi S."/>
            <person name="Hori S."/>
            <person name="Arai W."/>
            <person name="Tsubouchi T."/>
            <person name="Morono Y."/>
            <person name="Uchiyama I."/>
            <person name="Ito T."/>
            <person name="Fujiyama A."/>
            <person name="Inagaki F."/>
            <person name="Takami H."/>
        </authorList>
    </citation>
    <scope>NUCLEOTIDE SEQUENCE</scope>
    <source>
        <strain evidence="2">Expedition CK06-06</strain>
    </source>
</reference>
<proteinExistence type="predicted"/>
<organism evidence="2">
    <name type="scientific">marine sediment metagenome</name>
    <dbReference type="NCBI Taxonomy" id="412755"/>
    <lineage>
        <taxon>unclassified sequences</taxon>
        <taxon>metagenomes</taxon>
        <taxon>ecological metagenomes</taxon>
    </lineage>
</organism>
<gene>
    <name evidence="2" type="ORF">S06H3_19098</name>
</gene>
<protein>
    <submittedName>
        <fullName evidence="2">Uncharacterized protein</fullName>
    </submittedName>
</protein>
<accession>X1LCS2</accession>
<keyword evidence="1" id="KW-0175">Coiled coil</keyword>
<name>X1LCS2_9ZZZZ</name>